<reference evidence="1 2" key="1">
    <citation type="submission" date="2016-10" db="EMBL/GenBank/DDBJ databases">
        <authorList>
            <person name="de Groot N.N."/>
        </authorList>
    </citation>
    <scope>NUCLEOTIDE SEQUENCE [LARGE SCALE GENOMIC DNA]</scope>
    <source>
        <strain evidence="1 2">CGMCC 1.9113</strain>
    </source>
</reference>
<dbReference type="OrthoDB" id="7582968at2"/>
<dbReference type="AlphaFoldDB" id="A0A1I5SCJ1"/>
<proteinExistence type="predicted"/>
<dbReference type="RefSeq" id="WP_093333050.1">
    <property type="nucleotide sequence ID" value="NZ_FOXP01000005.1"/>
</dbReference>
<protein>
    <submittedName>
        <fullName evidence="1">Uncharacterized protein</fullName>
    </submittedName>
</protein>
<dbReference type="Proteomes" id="UP000199586">
    <property type="component" value="Unassembled WGS sequence"/>
</dbReference>
<sequence>MRTLLALLGIAVLIVAGLLFFGIISIDQTRPAVVQAPQFQADVARVSVGTENKTVAVPTIDVERPGETATTNAR</sequence>
<evidence type="ECO:0000313" key="2">
    <source>
        <dbReference type="Proteomes" id="UP000199586"/>
    </source>
</evidence>
<keyword evidence="2" id="KW-1185">Reference proteome</keyword>
<name>A0A1I5SCJ1_9SPHN</name>
<organism evidence="1 2">
    <name type="scientific">Sphingomonas rubra</name>
    <dbReference type="NCBI Taxonomy" id="634430"/>
    <lineage>
        <taxon>Bacteria</taxon>
        <taxon>Pseudomonadati</taxon>
        <taxon>Pseudomonadota</taxon>
        <taxon>Alphaproteobacteria</taxon>
        <taxon>Sphingomonadales</taxon>
        <taxon>Sphingomonadaceae</taxon>
        <taxon>Sphingomonas</taxon>
    </lineage>
</organism>
<dbReference type="EMBL" id="FOXP01000005">
    <property type="protein sequence ID" value="SFP68464.1"/>
    <property type="molecule type" value="Genomic_DNA"/>
</dbReference>
<dbReference type="STRING" id="634430.SAMN04488241_105138"/>
<evidence type="ECO:0000313" key="1">
    <source>
        <dbReference type="EMBL" id="SFP68464.1"/>
    </source>
</evidence>
<accession>A0A1I5SCJ1</accession>
<gene>
    <name evidence="1" type="ORF">SAMN04488241_105138</name>
</gene>